<dbReference type="Pfam" id="PF00902">
    <property type="entry name" value="TatC"/>
    <property type="match status" value="1"/>
</dbReference>
<proteinExistence type="inferred from homology"/>
<feature type="transmembrane region" description="Helical" evidence="7">
    <location>
        <begin position="197"/>
        <end position="215"/>
    </location>
</feature>
<protein>
    <recommendedName>
        <fullName evidence="7">Sec-independent protein translocase protein TatC</fullName>
    </recommendedName>
</protein>
<dbReference type="PANTHER" id="PTHR30371:SF0">
    <property type="entry name" value="SEC-INDEPENDENT PROTEIN TRANSLOCASE PROTEIN TATC, CHLOROPLASTIC-RELATED"/>
    <property type="match status" value="1"/>
</dbReference>
<reference evidence="9" key="1">
    <citation type="journal article" date="2019" name="Int. J. Syst. Evol. Microbiol.">
        <title>The Global Catalogue of Microorganisms (GCM) 10K type strain sequencing project: providing services to taxonomists for standard genome sequencing and annotation.</title>
        <authorList>
            <consortium name="The Broad Institute Genomics Platform"/>
            <consortium name="The Broad Institute Genome Sequencing Center for Infectious Disease"/>
            <person name="Wu L."/>
            <person name="Ma J."/>
        </authorList>
    </citation>
    <scope>NUCLEOTIDE SEQUENCE [LARGE SCALE GENOMIC DNA]</scope>
    <source>
        <strain evidence="9">YIM 94188</strain>
    </source>
</reference>
<keyword evidence="2 7" id="KW-0812">Transmembrane</keyword>
<feature type="transmembrane region" description="Helical" evidence="7">
    <location>
        <begin position="27"/>
        <end position="49"/>
    </location>
</feature>
<dbReference type="InterPro" id="IPR002033">
    <property type="entry name" value="TatC"/>
</dbReference>
<evidence type="ECO:0000256" key="5">
    <source>
        <dbReference type="ARBA" id="ARBA00023010"/>
    </source>
</evidence>
<evidence type="ECO:0000256" key="3">
    <source>
        <dbReference type="ARBA" id="ARBA00022927"/>
    </source>
</evidence>
<comment type="subunit">
    <text evidence="7">The Tat system comprises two distinct complexes: a TatABC complex, containing multiple copies of TatA, TatB and TatC subunits, and a separate TatA complex, containing only TatA subunits. Substrates initially bind to the TatABC complex, which probably triggers association of the separate TatA complex to form the active translocon.</text>
</comment>
<feature type="transmembrane region" description="Helical" evidence="7">
    <location>
        <begin position="161"/>
        <end position="185"/>
    </location>
</feature>
<keyword evidence="6 7" id="KW-0472">Membrane</keyword>
<keyword evidence="7" id="KW-1003">Cell membrane</keyword>
<dbReference type="Proteomes" id="UP001596072">
    <property type="component" value="Unassembled WGS sequence"/>
</dbReference>
<evidence type="ECO:0000256" key="4">
    <source>
        <dbReference type="ARBA" id="ARBA00022989"/>
    </source>
</evidence>
<comment type="caution">
    <text evidence="8">The sequence shown here is derived from an EMBL/GenBank/DDBJ whole genome shotgun (WGS) entry which is preliminary data.</text>
</comment>
<dbReference type="HAMAP" id="MF_00902">
    <property type="entry name" value="TatC"/>
    <property type="match status" value="1"/>
</dbReference>
<feature type="transmembrane region" description="Helical" evidence="7">
    <location>
        <begin position="112"/>
        <end position="134"/>
    </location>
</feature>
<evidence type="ECO:0000256" key="7">
    <source>
        <dbReference type="HAMAP-Rule" id="MF_00902"/>
    </source>
</evidence>
<feature type="transmembrane region" description="Helical" evidence="7">
    <location>
        <begin position="221"/>
        <end position="238"/>
    </location>
</feature>
<comment type="subcellular location">
    <subcellularLocation>
        <location evidence="7">Cell membrane</location>
        <topology evidence="7">Multi-pass membrane protein</topology>
    </subcellularLocation>
    <subcellularLocation>
        <location evidence="1">Membrane</location>
        <topology evidence="1">Multi-pass membrane protein</topology>
    </subcellularLocation>
</comment>
<comment type="function">
    <text evidence="7">Part of the twin-arginine translocation (Tat) system that transports large folded proteins containing a characteristic twin-arginine motif in their signal peptide across membranes. Together with TatB, TatC is part of a receptor directly interacting with Tat signal peptides.</text>
</comment>
<accession>A0ABW0ZLI0</accession>
<feature type="transmembrane region" description="Helical" evidence="7">
    <location>
        <begin position="79"/>
        <end position="100"/>
    </location>
</feature>
<evidence type="ECO:0000256" key="1">
    <source>
        <dbReference type="ARBA" id="ARBA00004141"/>
    </source>
</evidence>
<dbReference type="PANTHER" id="PTHR30371">
    <property type="entry name" value="SEC-INDEPENDENT PROTEIN TRANSLOCASE PROTEIN TATC"/>
    <property type="match status" value="1"/>
</dbReference>
<name>A0ABW0ZLI0_9ACTN</name>
<evidence type="ECO:0000256" key="6">
    <source>
        <dbReference type="ARBA" id="ARBA00023136"/>
    </source>
</evidence>
<evidence type="ECO:0000256" key="2">
    <source>
        <dbReference type="ARBA" id="ARBA00022692"/>
    </source>
</evidence>
<gene>
    <name evidence="7 8" type="primary">tatC</name>
    <name evidence="8" type="ORF">ACFPQB_15280</name>
</gene>
<evidence type="ECO:0000313" key="9">
    <source>
        <dbReference type="Proteomes" id="UP001596072"/>
    </source>
</evidence>
<keyword evidence="4 7" id="KW-1133">Transmembrane helix</keyword>
<evidence type="ECO:0000313" key="8">
    <source>
        <dbReference type="EMBL" id="MFC5730284.1"/>
    </source>
</evidence>
<dbReference type="PRINTS" id="PR01840">
    <property type="entry name" value="TATCFAMILY"/>
</dbReference>
<keyword evidence="3 7" id="KW-0653">Protein transport</keyword>
<sequence length="252" mass="27269">MTTATVARGTMPLSGHLREARRRGTRAAVALLVGVVGGFLLADQILSILREPIQELADSRNASLNYDTVTGAFDLKLRIAIFAGVVLSSPVWLVELFAFVTPGLTRREKKYTFGFGAVAAPLFLAGCAFGFKLFPHMVRVLTSFSSDQDSTILSASYYVDFVMKIVLAIGVAFVLPVFIVVLNLLRVLPAAALRRGWRLIVIAIVLFSALVTPAADVLSMFLVAVPMTALFGTAYAIAQVHDRRILALTQEP</sequence>
<keyword evidence="9" id="KW-1185">Reference proteome</keyword>
<organism evidence="8 9">
    <name type="scientific">Nocardioides vastitatis</name>
    <dbReference type="NCBI Taxonomy" id="2568655"/>
    <lineage>
        <taxon>Bacteria</taxon>
        <taxon>Bacillati</taxon>
        <taxon>Actinomycetota</taxon>
        <taxon>Actinomycetes</taxon>
        <taxon>Propionibacteriales</taxon>
        <taxon>Nocardioidaceae</taxon>
        <taxon>Nocardioides</taxon>
    </lineage>
</organism>
<dbReference type="EMBL" id="JBHSNS010000008">
    <property type="protein sequence ID" value="MFC5730284.1"/>
    <property type="molecule type" value="Genomic_DNA"/>
</dbReference>
<dbReference type="RefSeq" id="WP_136436544.1">
    <property type="nucleotide sequence ID" value="NZ_JBHSNS010000008.1"/>
</dbReference>
<keyword evidence="7" id="KW-0813">Transport</keyword>
<dbReference type="NCBIfam" id="TIGR00945">
    <property type="entry name" value="tatC"/>
    <property type="match status" value="1"/>
</dbReference>
<comment type="similarity">
    <text evidence="7">Belongs to the TatC family.</text>
</comment>
<keyword evidence="5 7" id="KW-0811">Translocation</keyword>